<feature type="zinc finger region" description="C3H1-type" evidence="1">
    <location>
        <begin position="288"/>
        <end position="308"/>
    </location>
</feature>
<dbReference type="EMBL" id="KZ819192">
    <property type="protein sequence ID" value="PWZ00610.1"/>
    <property type="molecule type" value="Genomic_DNA"/>
</dbReference>
<dbReference type="InParanoid" id="A0A317XRV6"/>
<feature type="domain" description="C3H1-type" evidence="3">
    <location>
        <begin position="288"/>
        <end position="308"/>
    </location>
</feature>
<keyword evidence="5" id="KW-1185">Reference proteome</keyword>
<feature type="region of interest" description="Disordered" evidence="2">
    <location>
        <begin position="58"/>
        <end position="78"/>
    </location>
</feature>
<dbReference type="OrthoDB" id="410307at2759"/>
<feature type="compositionally biased region" description="Polar residues" evidence="2">
    <location>
        <begin position="136"/>
        <end position="162"/>
    </location>
</feature>
<name>A0A317XRV6_9BASI</name>
<evidence type="ECO:0000256" key="1">
    <source>
        <dbReference type="PROSITE-ProRule" id="PRU00723"/>
    </source>
</evidence>
<feature type="region of interest" description="Disordered" evidence="2">
    <location>
        <begin position="378"/>
        <end position="402"/>
    </location>
</feature>
<dbReference type="Proteomes" id="UP000246740">
    <property type="component" value="Unassembled WGS sequence"/>
</dbReference>
<organism evidence="4 5">
    <name type="scientific">Testicularia cyperi</name>
    <dbReference type="NCBI Taxonomy" id="1882483"/>
    <lineage>
        <taxon>Eukaryota</taxon>
        <taxon>Fungi</taxon>
        <taxon>Dikarya</taxon>
        <taxon>Basidiomycota</taxon>
        <taxon>Ustilaginomycotina</taxon>
        <taxon>Ustilaginomycetes</taxon>
        <taxon>Ustilaginales</taxon>
        <taxon>Anthracoideaceae</taxon>
        <taxon>Testicularia</taxon>
    </lineage>
</organism>
<dbReference type="PROSITE" id="PS50103">
    <property type="entry name" value="ZF_C3H1"/>
    <property type="match status" value="1"/>
</dbReference>
<feature type="region of interest" description="Disordered" evidence="2">
    <location>
        <begin position="110"/>
        <end position="179"/>
    </location>
</feature>
<evidence type="ECO:0000313" key="5">
    <source>
        <dbReference type="Proteomes" id="UP000246740"/>
    </source>
</evidence>
<evidence type="ECO:0000313" key="4">
    <source>
        <dbReference type="EMBL" id="PWZ00610.1"/>
    </source>
</evidence>
<dbReference type="InterPro" id="IPR000571">
    <property type="entry name" value="Znf_CCCH"/>
</dbReference>
<keyword evidence="1" id="KW-0862">Zinc</keyword>
<protein>
    <recommendedName>
        <fullName evidence="3">C3H1-type domain-containing protein</fullName>
    </recommendedName>
</protein>
<gene>
    <name evidence="4" type="ORF">BCV70DRAFT_223149</name>
</gene>
<sequence length="431" mass="48040">MEENLHLLESFRQLCLQPDGIRQGRNTPPQPDPHLKQYCQDDTVQPVHSFFDSRQACTSRAKTPDTLQDQGSSGCNRAEWTPWTPWNHLTSPSLASSRQQVVNRLDRVKHPTESFGPSHSQSLSLTSSSPDSQSTKYPQETAVQKTSETQSSELRNHISTHQLALRPGQLDEAGRSKYSSDAITMRSNAGPAALYQPTRQMSPFHAMLDRESDTGLLAASSGASIISNGIHFLQQGASLHDGFGFSTADSKRLLPFSVIHSKHLAHLRDLQDTGTPIGPSEKNPKAELYKTELCRNWAATGFCEYGSKLLTLDYLRATDMASASIKIGVGKFSQQTCFRWKKGHHYLKSETERTNSYRHDLTGLELVQEPLDPHHAWLAEQQPSPPTLSARHDQCSTDGRPRANTADYSTLLHSHDLAFRVRVQDHLASLK</sequence>
<dbReference type="GO" id="GO:0008270">
    <property type="term" value="F:zinc ion binding"/>
    <property type="evidence" value="ECO:0007669"/>
    <property type="project" value="UniProtKB-KW"/>
</dbReference>
<dbReference type="Pfam" id="PF00642">
    <property type="entry name" value="zf-CCCH"/>
    <property type="match status" value="1"/>
</dbReference>
<proteinExistence type="predicted"/>
<dbReference type="AlphaFoldDB" id="A0A317XRV6"/>
<accession>A0A317XRV6</accession>
<feature type="compositionally biased region" description="Low complexity" evidence="2">
    <location>
        <begin position="117"/>
        <end position="135"/>
    </location>
</feature>
<dbReference type="Gene3D" id="4.10.1000.10">
    <property type="entry name" value="Zinc finger, CCCH-type"/>
    <property type="match status" value="1"/>
</dbReference>
<feature type="compositionally biased region" description="Basic and acidic residues" evidence="2">
    <location>
        <begin position="390"/>
        <end position="401"/>
    </location>
</feature>
<reference evidence="4 5" key="1">
    <citation type="journal article" date="2018" name="Mol. Biol. Evol.">
        <title>Broad Genomic Sampling Reveals a Smut Pathogenic Ancestry of the Fungal Clade Ustilaginomycotina.</title>
        <authorList>
            <person name="Kijpornyongpan T."/>
            <person name="Mondo S.J."/>
            <person name="Barry K."/>
            <person name="Sandor L."/>
            <person name="Lee J."/>
            <person name="Lipzen A."/>
            <person name="Pangilinan J."/>
            <person name="LaButti K."/>
            <person name="Hainaut M."/>
            <person name="Henrissat B."/>
            <person name="Grigoriev I.V."/>
            <person name="Spatafora J.W."/>
            <person name="Aime M.C."/>
        </authorList>
    </citation>
    <scope>NUCLEOTIDE SEQUENCE [LARGE SCALE GENOMIC DNA]</scope>
    <source>
        <strain evidence="4 5">MCA 3645</strain>
    </source>
</reference>
<evidence type="ECO:0000259" key="3">
    <source>
        <dbReference type="PROSITE" id="PS50103"/>
    </source>
</evidence>
<feature type="compositionally biased region" description="Polar residues" evidence="2">
    <location>
        <begin position="58"/>
        <end position="75"/>
    </location>
</feature>
<evidence type="ECO:0000256" key="2">
    <source>
        <dbReference type="SAM" id="MobiDB-lite"/>
    </source>
</evidence>
<keyword evidence="1" id="KW-0863">Zinc-finger</keyword>
<keyword evidence="1" id="KW-0479">Metal-binding</keyword>